<dbReference type="InterPro" id="IPR006710">
    <property type="entry name" value="Glyco_hydro_43"/>
</dbReference>
<keyword evidence="2 6" id="KW-0378">Hydrolase</keyword>
<dbReference type="CDD" id="cd08999">
    <property type="entry name" value="GH43_ABN-like"/>
    <property type="match status" value="1"/>
</dbReference>
<dbReference type="GO" id="GO:0005975">
    <property type="term" value="P:carbohydrate metabolic process"/>
    <property type="evidence" value="ECO:0007669"/>
    <property type="project" value="InterPro"/>
</dbReference>
<evidence type="ECO:0000313" key="8">
    <source>
        <dbReference type="EMBL" id="AKV02008.1"/>
    </source>
</evidence>
<gene>
    <name evidence="8" type="ORF">AKJ09_08671</name>
</gene>
<dbReference type="AlphaFoldDB" id="A0A0K1Q8E0"/>
<dbReference type="RefSeq" id="WP_146652993.1">
    <property type="nucleotide sequence ID" value="NZ_CP012333.1"/>
</dbReference>
<dbReference type="KEGG" id="llu:AKJ09_08671"/>
<evidence type="ECO:0000256" key="4">
    <source>
        <dbReference type="PIRSR" id="PIRSR606710-1"/>
    </source>
</evidence>
<dbReference type="OrthoDB" id="5488121at2"/>
<evidence type="ECO:0000256" key="2">
    <source>
        <dbReference type="ARBA" id="ARBA00022801"/>
    </source>
</evidence>
<feature type="site" description="Important for catalytic activity, responsible for pKa modulation of the active site Glu and correct orientation of both the proton donor and substrate" evidence="5">
    <location>
        <position position="194"/>
    </location>
</feature>
<evidence type="ECO:0000313" key="9">
    <source>
        <dbReference type="Proteomes" id="UP000064967"/>
    </source>
</evidence>
<comment type="similarity">
    <text evidence="1 6">Belongs to the glycosyl hydrolase 43 family.</text>
</comment>
<evidence type="ECO:0000256" key="7">
    <source>
        <dbReference type="SAM" id="MobiDB-lite"/>
    </source>
</evidence>
<organism evidence="8 9">
    <name type="scientific">Labilithrix luteola</name>
    <dbReference type="NCBI Taxonomy" id="1391654"/>
    <lineage>
        <taxon>Bacteria</taxon>
        <taxon>Pseudomonadati</taxon>
        <taxon>Myxococcota</taxon>
        <taxon>Polyangia</taxon>
        <taxon>Polyangiales</taxon>
        <taxon>Labilitrichaceae</taxon>
        <taxon>Labilithrix</taxon>
    </lineage>
</organism>
<dbReference type="GO" id="GO:0004553">
    <property type="term" value="F:hydrolase activity, hydrolyzing O-glycosyl compounds"/>
    <property type="evidence" value="ECO:0007669"/>
    <property type="project" value="InterPro"/>
</dbReference>
<reference evidence="8 9" key="1">
    <citation type="submission" date="2015-08" db="EMBL/GenBank/DDBJ databases">
        <authorList>
            <person name="Babu N.S."/>
            <person name="Beckwith C.J."/>
            <person name="Beseler K.G."/>
            <person name="Brison A."/>
            <person name="Carone J.V."/>
            <person name="Caskin T.P."/>
            <person name="Diamond M."/>
            <person name="Durham M.E."/>
            <person name="Foxe J.M."/>
            <person name="Go M."/>
            <person name="Henderson B.A."/>
            <person name="Jones I.B."/>
            <person name="McGettigan J.A."/>
            <person name="Micheletti S.J."/>
            <person name="Nasrallah M.E."/>
            <person name="Ortiz D."/>
            <person name="Piller C.R."/>
            <person name="Privatt S.R."/>
            <person name="Schneider S.L."/>
            <person name="Sharp S."/>
            <person name="Smith T.C."/>
            <person name="Stanton J.D."/>
            <person name="Ullery H.E."/>
            <person name="Wilson R.J."/>
            <person name="Serrano M.G."/>
            <person name="Buck G."/>
            <person name="Lee V."/>
            <person name="Wang Y."/>
            <person name="Carvalho R."/>
            <person name="Voegtly L."/>
            <person name="Shi R."/>
            <person name="Duckworth R."/>
            <person name="Johnson A."/>
            <person name="Loviza R."/>
            <person name="Walstead R."/>
            <person name="Shah Z."/>
            <person name="Kiflezghi M."/>
            <person name="Wade K."/>
            <person name="Ball S.L."/>
            <person name="Bradley K.W."/>
            <person name="Asai D.J."/>
            <person name="Bowman C.A."/>
            <person name="Russell D.A."/>
            <person name="Pope W.H."/>
            <person name="Jacobs-Sera D."/>
            <person name="Hendrix R.W."/>
            <person name="Hatfull G.F."/>
        </authorList>
    </citation>
    <scope>NUCLEOTIDE SEQUENCE [LARGE SCALE GENOMIC DNA]</scope>
    <source>
        <strain evidence="8 9">DSM 27648</strain>
    </source>
</reference>
<feature type="region of interest" description="Disordered" evidence="7">
    <location>
        <begin position="19"/>
        <end position="62"/>
    </location>
</feature>
<sequence>MRTLSIALLAVVATSTGCTTGSSAKARADRPDATVPDGTSPMRDAGHLGDAAPTPTDAGAATPRTYTNPVFAGDFADPFILRVGETFYAYATNNASKNVQAAVSTDLASWTELADALPALPAWAKANASLTWAPSVLARGSRYVLYYTARSTASGFQCIGRAMADRPEGPFVDESDAPLICQVAGEQAMCGSIDPSPFVDDDGNAFLLWKSDENAEPCRADARLWSQKLAADGLRLEGLPSALLRRDKTWEQPLIEGPSMAKHDGKYYLFYSANWWESPNYAVGYATCSGPVGPCEKQSLDAPLVASRDGALGPGGQEFFTDTSGTLWMAYHGWSSPIVGYSNGGARALRIDPISFAGGVPTLAGPTTTPQVIRATKGS</sequence>
<dbReference type="Proteomes" id="UP000064967">
    <property type="component" value="Chromosome"/>
</dbReference>
<evidence type="ECO:0000256" key="1">
    <source>
        <dbReference type="ARBA" id="ARBA00009865"/>
    </source>
</evidence>
<dbReference type="STRING" id="1391654.AKJ09_08671"/>
<keyword evidence="3 6" id="KW-0326">Glycosidase</keyword>
<proteinExistence type="inferred from homology"/>
<dbReference type="EMBL" id="CP012333">
    <property type="protein sequence ID" value="AKV02008.1"/>
    <property type="molecule type" value="Genomic_DNA"/>
</dbReference>
<dbReference type="PROSITE" id="PS51257">
    <property type="entry name" value="PROKAR_LIPOPROTEIN"/>
    <property type="match status" value="1"/>
</dbReference>
<dbReference type="PANTHER" id="PTHR42812:SF5">
    <property type="entry name" value="ENDO-ARABINASE"/>
    <property type="match status" value="1"/>
</dbReference>
<dbReference type="SUPFAM" id="SSF75005">
    <property type="entry name" value="Arabinanase/levansucrase/invertase"/>
    <property type="match status" value="1"/>
</dbReference>
<dbReference type="InterPro" id="IPR023296">
    <property type="entry name" value="Glyco_hydro_beta-prop_sf"/>
</dbReference>
<dbReference type="PANTHER" id="PTHR42812">
    <property type="entry name" value="BETA-XYLOSIDASE"/>
    <property type="match status" value="1"/>
</dbReference>
<protein>
    <submittedName>
        <fullName evidence="8">Glycoside hydrolase, family 43</fullName>
    </submittedName>
</protein>
<keyword evidence="9" id="KW-1185">Reference proteome</keyword>
<feature type="active site" description="Proton donor" evidence="4">
    <location>
        <position position="256"/>
    </location>
</feature>
<dbReference type="Pfam" id="PF04616">
    <property type="entry name" value="Glyco_hydro_43"/>
    <property type="match status" value="1"/>
</dbReference>
<evidence type="ECO:0000256" key="3">
    <source>
        <dbReference type="ARBA" id="ARBA00023295"/>
    </source>
</evidence>
<name>A0A0K1Q8E0_9BACT</name>
<feature type="compositionally biased region" description="Low complexity" evidence="7">
    <location>
        <begin position="49"/>
        <end position="62"/>
    </location>
</feature>
<evidence type="ECO:0000256" key="5">
    <source>
        <dbReference type="PIRSR" id="PIRSR606710-2"/>
    </source>
</evidence>
<dbReference type="Gene3D" id="2.115.10.20">
    <property type="entry name" value="Glycosyl hydrolase domain, family 43"/>
    <property type="match status" value="1"/>
</dbReference>
<feature type="active site" description="Proton acceptor" evidence="4">
    <location>
        <position position="77"/>
    </location>
</feature>
<dbReference type="InterPro" id="IPR051795">
    <property type="entry name" value="Glycosyl_Hydrlase_43"/>
</dbReference>
<evidence type="ECO:0000256" key="6">
    <source>
        <dbReference type="RuleBase" id="RU361187"/>
    </source>
</evidence>
<accession>A0A0K1Q8E0</accession>